<evidence type="ECO:0000256" key="1">
    <source>
        <dbReference type="SAM" id="Phobius"/>
    </source>
</evidence>
<dbReference type="HOGENOM" id="CLU_3202863_0_0_9"/>
<feature type="transmembrane region" description="Helical" evidence="1">
    <location>
        <begin position="20"/>
        <end position="43"/>
    </location>
</feature>
<proteinExistence type="predicted"/>
<organism evidence="2 3">
    <name type="scientific">Paenibacillus larvae subsp. larvae DSM 25430</name>
    <dbReference type="NCBI Taxonomy" id="697284"/>
    <lineage>
        <taxon>Bacteria</taxon>
        <taxon>Bacillati</taxon>
        <taxon>Bacillota</taxon>
        <taxon>Bacilli</taxon>
        <taxon>Bacillales</taxon>
        <taxon>Paenibacillaceae</taxon>
        <taxon>Paenibacillus</taxon>
    </lineage>
</organism>
<dbReference type="AlphaFoldDB" id="V9WAK4"/>
<reference evidence="2 3" key="1">
    <citation type="journal article" date="2014" name="PLoS ONE">
        <title>How to Kill the Honey Bee Larva: Genomic Potential and Virulence Mechanisms of Paenibacillus larvae.</title>
        <authorList>
            <person name="Djukic M."/>
            <person name="Brzuszkiewicz E."/>
            <person name="Funfhaus A."/>
            <person name="Voss J."/>
            <person name="Gollnow K."/>
            <person name="Poppinga L."/>
            <person name="Liesegang H."/>
            <person name="Garcia-Gonzalez E."/>
            <person name="Genersch E."/>
            <person name="Daniel R."/>
        </authorList>
    </citation>
    <scope>NUCLEOTIDE SEQUENCE [LARGE SCALE GENOMIC DNA]</scope>
    <source>
        <strain evidence="2 3">DSM 25430</strain>
    </source>
</reference>
<accession>V9WAK4</accession>
<keyword evidence="1" id="KW-0812">Transmembrane</keyword>
<evidence type="ECO:0000313" key="3">
    <source>
        <dbReference type="Proteomes" id="UP000029431"/>
    </source>
</evidence>
<dbReference type="KEGG" id="plv:ERIC2_c34840"/>
<dbReference type="EMBL" id="CP003355">
    <property type="protein sequence ID" value="AHD07213.1"/>
    <property type="molecule type" value="Genomic_DNA"/>
</dbReference>
<name>V9WAK4_9BACL</name>
<evidence type="ECO:0000313" key="2">
    <source>
        <dbReference type="EMBL" id="AHD07213.1"/>
    </source>
</evidence>
<sequence length="45" mass="5159">MHLLLKEVINFKKGKPMNYLILFLSFTSLITSIAALFLMLMGIDE</sequence>
<keyword evidence="1" id="KW-0472">Membrane</keyword>
<keyword evidence="3" id="KW-1185">Reference proteome</keyword>
<gene>
    <name evidence="2" type="ORF">ERIC2_c34840</name>
</gene>
<protein>
    <submittedName>
        <fullName evidence="2">Uncharacterized protein</fullName>
    </submittedName>
</protein>
<keyword evidence="1" id="KW-1133">Transmembrane helix</keyword>
<dbReference type="Proteomes" id="UP000029431">
    <property type="component" value="Chromosome"/>
</dbReference>